<sequence length="645" mass="74456">MFSGIVTTDIQGFIEAQTRDQEDAASEERDGFLGKMAAFDRLLQHTMSRFSKERLYAMLRIVTYWALAEERKKSESLKEENRLGMKFKSLDQLKGVVSSLKDKGKTSGLRIEEDQAVRYFETFFNDFFYLKDLKKYFDDELMYTLHRYYYDQNADNESEPKVKTKSRDKAEENDIKKMTLNGPAKKRKGSVKAQATGNSTAKKFEQVKSDLLDICKKWDGLLQDGDLNLNDFDPDSYHELLQFVDYSQFEPILRLVPDIFAKCYKSIDLAKQWMNIANAVRKDIPTKTKTRQPAEKETAQVTPPTEEEQHRKTSKEFIRQIMELKDQLSDMDISISKDEQQLQEYTTEIEGLHERENRFDEVTSTFQRMDSLVSDAGDQYLKAKEGKSNAVKQIQTFTRESSEYAQMYTELKRMDEEVTRTYNHLKLMEFQKSIVQEDYLVEMEVRPSFIYFVADTKEKIHELQFIIEAKKEEKRRIEKNIMLLKTNTERMRNVMSTYLGSGAPFVSGQVESKQSTWDSFITVGDQTNISDDISEVIIENGNEADNDSLSPNDAIVSHGASLKQEVEPSTHKSTHSAETNSSSASQYSASEIKLSRSRTRSSSLTIPSKQNTIQQSVKKNARVVREVKKGQNPFLKSSAGWKTNY</sequence>
<feature type="region of interest" description="Disordered" evidence="2">
    <location>
        <begin position="561"/>
        <end position="620"/>
    </location>
</feature>
<keyword evidence="1" id="KW-0175">Coiled coil</keyword>
<reference evidence="3 4" key="1">
    <citation type="submission" date="2024-11" db="EMBL/GenBank/DDBJ databases">
        <title>Chromosome-level genome assembly of the freshwater bivalve Anodonta woodiana.</title>
        <authorList>
            <person name="Chen X."/>
        </authorList>
    </citation>
    <scope>NUCLEOTIDE SEQUENCE [LARGE SCALE GENOMIC DNA]</scope>
    <source>
        <strain evidence="3">MN2024</strain>
        <tissue evidence="3">Gills</tissue>
    </source>
</reference>
<evidence type="ECO:0000313" key="3">
    <source>
        <dbReference type="EMBL" id="KAL3832374.1"/>
    </source>
</evidence>
<gene>
    <name evidence="3" type="ORF">ACJMK2_024024</name>
</gene>
<evidence type="ECO:0000313" key="4">
    <source>
        <dbReference type="Proteomes" id="UP001634394"/>
    </source>
</evidence>
<feature type="compositionally biased region" description="Polar residues" evidence="2">
    <location>
        <begin position="606"/>
        <end position="618"/>
    </location>
</feature>
<organism evidence="3 4">
    <name type="scientific">Sinanodonta woodiana</name>
    <name type="common">Chinese pond mussel</name>
    <name type="synonym">Anodonta woodiana</name>
    <dbReference type="NCBI Taxonomy" id="1069815"/>
    <lineage>
        <taxon>Eukaryota</taxon>
        <taxon>Metazoa</taxon>
        <taxon>Spiralia</taxon>
        <taxon>Lophotrochozoa</taxon>
        <taxon>Mollusca</taxon>
        <taxon>Bivalvia</taxon>
        <taxon>Autobranchia</taxon>
        <taxon>Heteroconchia</taxon>
        <taxon>Palaeoheterodonta</taxon>
        <taxon>Unionida</taxon>
        <taxon>Unionoidea</taxon>
        <taxon>Unionidae</taxon>
        <taxon>Unioninae</taxon>
        <taxon>Sinanodonta</taxon>
    </lineage>
</organism>
<dbReference type="AlphaFoldDB" id="A0ABD3T643"/>
<dbReference type="PANTHER" id="PTHR35838">
    <property type="entry name" value="CHROMOSOME 21, WHOLE GENOME SHOTGUN SEQUENCE"/>
    <property type="match status" value="1"/>
</dbReference>
<feature type="compositionally biased region" description="Low complexity" evidence="2">
    <location>
        <begin position="576"/>
        <end position="590"/>
    </location>
</feature>
<feature type="coiled-coil region" evidence="1">
    <location>
        <begin position="453"/>
        <end position="487"/>
    </location>
</feature>
<protein>
    <submittedName>
        <fullName evidence="3">Uncharacterized protein</fullName>
    </submittedName>
</protein>
<proteinExistence type="predicted"/>
<keyword evidence="4" id="KW-1185">Reference proteome</keyword>
<comment type="caution">
    <text evidence="3">The sequence shown here is derived from an EMBL/GenBank/DDBJ whole genome shotgun (WGS) entry which is preliminary data.</text>
</comment>
<feature type="region of interest" description="Disordered" evidence="2">
    <location>
        <begin position="156"/>
        <end position="197"/>
    </location>
</feature>
<accession>A0ABD3T643</accession>
<dbReference type="EMBL" id="JBJQND010000019">
    <property type="protein sequence ID" value="KAL3832374.1"/>
    <property type="molecule type" value="Genomic_DNA"/>
</dbReference>
<dbReference type="PANTHER" id="PTHR35838:SF1">
    <property type="entry name" value="TRICHOHYALIN-LIKE"/>
    <property type="match status" value="1"/>
</dbReference>
<evidence type="ECO:0000256" key="2">
    <source>
        <dbReference type="SAM" id="MobiDB-lite"/>
    </source>
</evidence>
<name>A0ABD3T643_SINWO</name>
<feature type="compositionally biased region" description="Basic and acidic residues" evidence="2">
    <location>
        <begin position="284"/>
        <end position="298"/>
    </location>
</feature>
<evidence type="ECO:0000256" key="1">
    <source>
        <dbReference type="SAM" id="Coils"/>
    </source>
</evidence>
<feature type="compositionally biased region" description="Basic and acidic residues" evidence="2">
    <location>
        <begin position="158"/>
        <end position="177"/>
    </location>
</feature>
<dbReference type="Proteomes" id="UP001634394">
    <property type="component" value="Unassembled WGS sequence"/>
</dbReference>
<feature type="region of interest" description="Disordered" evidence="2">
    <location>
        <begin position="284"/>
        <end position="313"/>
    </location>
</feature>